<evidence type="ECO:0000313" key="2">
    <source>
        <dbReference type="EMBL" id="KER20435.1"/>
    </source>
</evidence>
<name>A0A074ZB25_OPIVI</name>
<dbReference type="KEGG" id="ovi:T265_11017"/>
<evidence type="ECO:0000256" key="1">
    <source>
        <dbReference type="SAM" id="MobiDB-lite"/>
    </source>
</evidence>
<dbReference type="GeneID" id="20325185"/>
<reference evidence="2 3" key="1">
    <citation type="submission" date="2013-11" db="EMBL/GenBank/DDBJ databases">
        <title>Opisthorchis viverrini - life in the bile duct.</title>
        <authorList>
            <person name="Young N.D."/>
            <person name="Nagarajan N."/>
            <person name="Lin S.J."/>
            <person name="Korhonen P.K."/>
            <person name="Jex A.R."/>
            <person name="Hall R.S."/>
            <person name="Safavi-Hemami H."/>
            <person name="Kaewkong W."/>
            <person name="Bertrand D."/>
            <person name="Gao S."/>
            <person name="Seet Q."/>
            <person name="Wongkham S."/>
            <person name="Teh B.T."/>
            <person name="Wongkham C."/>
            <person name="Intapan P.M."/>
            <person name="Maleewong W."/>
            <person name="Yang X."/>
            <person name="Hu M."/>
            <person name="Wang Z."/>
            <person name="Hofmann A."/>
            <person name="Sternberg P.W."/>
            <person name="Tan P."/>
            <person name="Wang J."/>
            <person name="Gasser R.B."/>
        </authorList>
    </citation>
    <scope>NUCLEOTIDE SEQUENCE [LARGE SCALE GENOMIC DNA]</scope>
</reference>
<feature type="compositionally biased region" description="Polar residues" evidence="1">
    <location>
        <begin position="98"/>
        <end position="112"/>
    </location>
</feature>
<proteinExistence type="predicted"/>
<accession>A0A074ZB25</accession>
<protein>
    <submittedName>
        <fullName evidence="2">Uncharacterized protein</fullName>
    </submittedName>
</protein>
<dbReference type="RefSeq" id="XP_009175818.1">
    <property type="nucleotide sequence ID" value="XM_009177554.1"/>
</dbReference>
<dbReference type="EMBL" id="KL597058">
    <property type="protein sequence ID" value="KER20435.1"/>
    <property type="molecule type" value="Genomic_DNA"/>
</dbReference>
<feature type="region of interest" description="Disordered" evidence="1">
    <location>
        <begin position="94"/>
        <end position="117"/>
    </location>
</feature>
<dbReference type="Proteomes" id="UP000054324">
    <property type="component" value="Unassembled WGS sequence"/>
</dbReference>
<keyword evidence="3" id="KW-1185">Reference proteome</keyword>
<dbReference type="CTD" id="20325185"/>
<gene>
    <name evidence="2" type="ORF">T265_11017</name>
</gene>
<feature type="region of interest" description="Disordered" evidence="1">
    <location>
        <begin position="23"/>
        <end position="54"/>
    </location>
</feature>
<sequence length="136" mass="14754">MAGRLGTQQPAKQSNITAYTTTVKRNPASKPHCLPQLNSATAKRPNPMRSSGRPDRFLAQLEVTSLECKQVHPFGRDNSGTCDGGVEVTRSPRMLGVQGSNPIKVTNGKSRGTGQGREKDTIYLFSRKRSALEIAT</sequence>
<organism evidence="2 3">
    <name type="scientific">Opisthorchis viverrini</name>
    <name type="common">Southeast Asian liver fluke</name>
    <dbReference type="NCBI Taxonomy" id="6198"/>
    <lineage>
        <taxon>Eukaryota</taxon>
        <taxon>Metazoa</taxon>
        <taxon>Spiralia</taxon>
        <taxon>Lophotrochozoa</taxon>
        <taxon>Platyhelminthes</taxon>
        <taxon>Trematoda</taxon>
        <taxon>Digenea</taxon>
        <taxon>Opisthorchiida</taxon>
        <taxon>Opisthorchiata</taxon>
        <taxon>Opisthorchiidae</taxon>
        <taxon>Opisthorchis</taxon>
    </lineage>
</organism>
<dbReference type="AlphaFoldDB" id="A0A074ZB25"/>
<evidence type="ECO:0000313" key="3">
    <source>
        <dbReference type="Proteomes" id="UP000054324"/>
    </source>
</evidence>